<reference evidence="6" key="1">
    <citation type="submission" date="2025-08" db="UniProtKB">
        <authorList>
            <consortium name="Ensembl"/>
        </authorList>
    </citation>
    <scope>IDENTIFICATION</scope>
</reference>
<protein>
    <submittedName>
        <fullName evidence="6">C-type lectin domain family 4 member M-like</fullName>
    </submittedName>
</protein>
<dbReference type="GO" id="GO:0030246">
    <property type="term" value="F:carbohydrate binding"/>
    <property type="evidence" value="ECO:0007669"/>
    <property type="project" value="UniProtKB-KW"/>
</dbReference>
<dbReference type="CDD" id="cd03590">
    <property type="entry name" value="CLECT_DC-SIGN_like"/>
    <property type="match status" value="1"/>
</dbReference>
<feature type="coiled-coil region" evidence="3">
    <location>
        <begin position="206"/>
        <end position="247"/>
    </location>
</feature>
<dbReference type="Ensembl" id="ENSOMET00000021823.1">
    <property type="protein sequence ID" value="ENSOMEP00000030953.1"/>
    <property type="gene ID" value="ENSOMEG00000015514.1"/>
</dbReference>
<proteinExistence type="predicted"/>
<organism evidence="6 7">
    <name type="scientific">Oryzias melastigma</name>
    <name type="common">Marine medaka</name>
    <dbReference type="NCBI Taxonomy" id="30732"/>
    <lineage>
        <taxon>Eukaryota</taxon>
        <taxon>Metazoa</taxon>
        <taxon>Chordata</taxon>
        <taxon>Craniata</taxon>
        <taxon>Vertebrata</taxon>
        <taxon>Euteleostomi</taxon>
        <taxon>Actinopterygii</taxon>
        <taxon>Neopterygii</taxon>
        <taxon>Teleostei</taxon>
        <taxon>Neoteleostei</taxon>
        <taxon>Acanthomorphata</taxon>
        <taxon>Ovalentaria</taxon>
        <taxon>Atherinomorphae</taxon>
        <taxon>Beloniformes</taxon>
        <taxon>Adrianichthyidae</taxon>
        <taxon>Oryziinae</taxon>
        <taxon>Oryzias</taxon>
    </lineage>
</organism>
<name>A0A3B3DLF8_ORYME</name>
<feature type="coiled-coil region" evidence="3">
    <location>
        <begin position="276"/>
        <end position="334"/>
    </location>
</feature>
<sequence length="463" mass="53384">MAVEYHVSQMTNMDVDDSQIAYKKLFSDARNIRFSVYALRNNPFKVASICFGLLCVLLLACFIGTKVHYSNVIGKQESEVKSLTTDKEKLQQNLKTLQQDKWNLEKTRNQLQEIRDRSAKTIDQQSSNINTLSDELFELKNKHKQLENTNSATNKELGQLKADKAQLLRDKEILVAAQTASDARYQSAAKLTKSMQESVNLVTKDRDIWQNKYNNATRLRDQLQMNYNSLIQKVEHLQEQYNHSTSEKDKITGSHQNLTIELQTLQTTYSIIKTAQNELQASYESVVQEKQQLQTRIANITEERDLLKIKAQNLTAERNQLQETVNQLNSTIQEKKCPAGWRKFKYSCYFTSSVKNTWQQSREFCQNNTGDLAVIKSEEEMAFINSLYSSDQEAWIGLTDGGIEGQWKWVDGTPLTQSFWAKGQPNSHQGRNQDCVEFWHRAKGNGDWNDESCSVKQNWICEI</sequence>
<dbReference type="PROSITE" id="PS50041">
    <property type="entry name" value="C_TYPE_LECTIN_2"/>
    <property type="match status" value="1"/>
</dbReference>
<keyword evidence="2" id="KW-1015">Disulfide bond</keyword>
<evidence type="ECO:0000259" key="5">
    <source>
        <dbReference type="PROSITE" id="PS50041"/>
    </source>
</evidence>
<dbReference type="PROSITE" id="PS00615">
    <property type="entry name" value="C_TYPE_LECTIN_1"/>
    <property type="match status" value="1"/>
</dbReference>
<evidence type="ECO:0000256" key="1">
    <source>
        <dbReference type="ARBA" id="ARBA00022734"/>
    </source>
</evidence>
<dbReference type="InterPro" id="IPR016186">
    <property type="entry name" value="C-type_lectin-like/link_sf"/>
</dbReference>
<feature type="domain" description="C-type lectin" evidence="5">
    <location>
        <begin position="344"/>
        <end position="462"/>
    </location>
</feature>
<dbReference type="GeneTree" id="ENSGT01020000230338"/>
<keyword evidence="3" id="KW-0175">Coiled coil</keyword>
<dbReference type="SMART" id="SM00034">
    <property type="entry name" value="CLECT"/>
    <property type="match status" value="1"/>
</dbReference>
<keyword evidence="4" id="KW-0812">Transmembrane</keyword>
<dbReference type="InterPro" id="IPR016187">
    <property type="entry name" value="CTDL_fold"/>
</dbReference>
<dbReference type="GeneID" id="112137158"/>
<dbReference type="InterPro" id="IPR033989">
    <property type="entry name" value="CD209-like_CTLD"/>
</dbReference>
<dbReference type="STRING" id="30732.ENSOMEP00000030953"/>
<dbReference type="Gene3D" id="3.10.100.10">
    <property type="entry name" value="Mannose-Binding Protein A, subunit A"/>
    <property type="match status" value="1"/>
</dbReference>
<dbReference type="PaxDb" id="30732-ENSOMEP00000030953"/>
<evidence type="ECO:0000256" key="4">
    <source>
        <dbReference type="SAM" id="Phobius"/>
    </source>
</evidence>
<dbReference type="Pfam" id="PF00059">
    <property type="entry name" value="Lectin_C"/>
    <property type="match status" value="1"/>
</dbReference>
<accession>A0A3B3DLF8</accession>
<dbReference type="InterPro" id="IPR050111">
    <property type="entry name" value="C-type_lectin/snaclec_domain"/>
</dbReference>
<dbReference type="RefSeq" id="XP_024115083.1">
    <property type="nucleotide sequence ID" value="XM_024259315.2"/>
</dbReference>
<feature type="transmembrane region" description="Helical" evidence="4">
    <location>
        <begin position="46"/>
        <end position="65"/>
    </location>
</feature>
<dbReference type="PANTHER" id="PTHR22803">
    <property type="entry name" value="MANNOSE, PHOSPHOLIPASE, LECTIN RECEPTOR RELATED"/>
    <property type="match status" value="1"/>
</dbReference>
<keyword evidence="4" id="KW-0472">Membrane</keyword>
<keyword evidence="4" id="KW-1133">Transmembrane helix</keyword>
<keyword evidence="1" id="KW-0430">Lectin</keyword>
<evidence type="ECO:0000256" key="3">
    <source>
        <dbReference type="SAM" id="Coils"/>
    </source>
</evidence>
<dbReference type="OrthoDB" id="2142683at2759"/>
<evidence type="ECO:0000313" key="6">
    <source>
        <dbReference type="Ensembl" id="ENSOMEP00000030953.1"/>
    </source>
</evidence>
<feature type="coiled-coil region" evidence="3">
    <location>
        <begin position="73"/>
        <end position="170"/>
    </location>
</feature>
<dbReference type="SUPFAM" id="SSF56436">
    <property type="entry name" value="C-type lectin-like"/>
    <property type="match status" value="1"/>
</dbReference>
<dbReference type="KEGG" id="oml:112137158"/>
<reference evidence="6" key="2">
    <citation type="submission" date="2025-09" db="UniProtKB">
        <authorList>
            <consortium name="Ensembl"/>
        </authorList>
    </citation>
    <scope>IDENTIFICATION</scope>
</reference>
<evidence type="ECO:0000256" key="2">
    <source>
        <dbReference type="ARBA" id="ARBA00023157"/>
    </source>
</evidence>
<dbReference type="InterPro" id="IPR018378">
    <property type="entry name" value="C-type_lectin_CS"/>
</dbReference>
<dbReference type="InterPro" id="IPR001304">
    <property type="entry name" value="C-type_lectin-like"/>
</dbReference>
<dbReference type="Proteomes" id="UP000261560">
    <property type="component" value="Unplaced"/>
</dbReference>
<keyword evidence="7" id="KW-1185">Reference proteome</keyword>
<evidence type="ECO:0000313" key="7">
    <source>
        <dbReference type="Proteomes" id="UP000261560"/>
    </source>
</evidence>
<dbReference type="Gene3D" id="1.20.5.400">
    <property type="match status" value="2"/>
</dbReference>
<dbReference type="AlphaFoldDB" id="A0A3B3DLF8"/>